<name>A0A0G9MS36_9SPHN</name>
<comment type="subcellular location">
    <subcellularLocation>
        <location evidence="1">Cell membrane</location>
        <topology evidence="1">Multi-pass membrane protein</topology>
    </subcellularLocation>
</comment>
<proteinExistence type="predicted"/>
<accession>A0A0G9MS36</accession>
<keyword evidence="5 6" id="KW-0472">Membrane</keyword>
<reference evidence="7 8" key="1">
    <citation type="submission" date="2015-04" db="EMBL/GenBank/DDBJ databases">
        <title>The draft genome sequence of Erythrobacr gangjinensis K7-2.</title>
        <authorList>
            <person name="Zhuang L."/>
            <person name="Liu Y."/>
            <person name="Shao Z."/>
        </authorList>
    </citation>
    <scope>NUCLEOTIDE SEQUENCE [LARGE SCALE GENOMIC DNA]</scope>
    <source>
        <strain evidence="7 8">K7-2</strain>
    </source>
</reference>
<dbReference type="Proteomes" id="UP000053070">
    <property type="component" value="Unassembled WGS sequence"/>
</dbReference>
<dbReference type="EMBL" id="LBHC01000001">
    <property type="protein sequence ID" value="KLE33566.1"/>
    <property type="molecule type" value="Genomic_DNA"/>
</dbReference>
<evidence type="ECO:0000313" key="7">
    <source>
        <dbReference type="EMBL" id="KLE33566.1"/>
    </source>
</evidence>
<feature type="transmembrane region" description="Helical" evidence="6">
    <location>
        <begin position="112"/>
        <end position="129"/>
    </location>
</feature>
<dbReference type="AlphaFoldDB" id="A0A0G9MS36"/>
<keyword evidence="2" id="KW-1003">Cell membrane</keyword>
<keyword evidence="4 6" id="KW-1133">Transmembrane helix</keyword>
<protein>
    <submittedName>
        <fullName evidence="7">Uncharacterized protein</fullName>
    </submittedName>
</protein>
<gene>
    <name evidence="7" type="ORF">AAW01_00130</name>
</gene>
<comment type="caution">
    <text evidence="7">The sequence shown here is derived from an EMBL/GenBank/DDBJ whole genome shotgun (WGS) entry which is preliminary data.</text>
</comment>
<dbReference type="InterPro" id="IPR050833">
    <property type="entry name" value="Poly_Biosynth_Transport"/>
</dbReference>
<evidence type="ECO:0000256" key="4">
    <source>
        <dbReference type="ARBA" id="ARBA00022989"/>
    </source>
</evidence>
<dbReference type="InterPro" id="IPR002797">
    <property type="entry name" value="Polysacc_synth"/>
</dbReference>
<keyword evidence="8" id="KW-1185">Reference proteome</keyword>
<feature type="transmembrane region" description="Helical" evidence="6">
    <location>
        <begin position="240"/>
        <end position="258"/>
    </location>
</feature>
<feature type="transmembrane region" description="Helical" evidence="6">
    <location>
        <begin position="329"/>
        <end position="353"/>
    </location>
</feature>
<feature type="transmembrane region" description="Helical" evidence="6">
    <location>
        <begin position="386"/>
        <end position="407"/>
    </location>
</feature>
<evidence type="ECO:0000256" key="3">
    <source>
        <dbReference type="ARBA" id="ARBA00022692"/>
    </source>
</evidence>
<evidence type="ECO:0000256" key="1">
    <source>
        <dbReference type="ARBA" id="ARBA00004651"/>
    </source>
</evidence>
<dbReference type="STRING" id="502682.BMF35_a1450"/>
<dbReference type="GO" id="GO:0005886">
    <property type="term" value="C:plasma membrane"/>
    <property type="evidence" value="ECO:0007669"/>
    <property type="project" value="UniProtKB-SubCell"/>
</dbReference>
<evidence type="ECO:0000256" key="5">
    <source>
        <dbReference type="ARBA" id="ARBA00023136"/>
    </source>
</evidence>
<feature type="transmembrane region" description="Helical" evidence="6">
    <location>
        <begin position="12"/>
        <end position="31"/>
    </location>
</feature>
<feature type="transmembrane region" description="Helical" evidence="6">
    <location>
        <begin position="362"/>
        <end position="380"/>
    </location>
</feature>
<feature type="transmembrane region" description="Helical" evidence="6">
    <location>
        <begin position="297"/>
        <end position="317"/>
    </location>
</feature>
<sequence>MRRALTNTGWLMGARLINAVLSLVYLALATRELGPERFGIFVIAFTFAQLVVGFCSFQTWQAIIRWGQGEDDRKTATGFALALDSLTIVAGAILSALILFNFGELLLLPEKMIVPTYLFTLASLLAIRSTPTGLLRLHDRYGRAAIADATTSIVRVVGAVVVIFVKPSIQSFLIVWGTAEVATAALYWWLAARTEPIHWRRFSLTRLPRDLRAKGEKSWSFVAGTSLTGMLSIASRQLLVLLTGVLGGAALAGIYRVANQLGDGLLKLSQALLRAVYPELVRNPDAAKVLTTKLMRIAAVTGLVVVAAGLVAGQWIITAIAGREYLAAFIPMIVLAAAASIELVGASLEALLVARGKAITNFLLRGIPLAAGLIALPWLIDWFGATGAALVVLSTSILSVTGFLIASRCAERAAAARLAEEG</sequence>
<keyword evidence="3 6" id="KW-0812">Transmembrane</keyword>
<dbReference type="PATRIC" id="fig|502682.8.peg.26"/>
<dbReference type="Pfam" id="PF01943">
    <property type="entry name" value="Polysacc_synt"/>
    <property type="match status" value="1"/>
</dbReference>
<feature type="transmembrane region" description="Helical" evidence="6">
    <location>
        <begin position="37"/>
        <end position="57"/>
    </location>
</feature>
<organism evidence="7 8">
    <name type="scientific">Aurantiacibacter gangjinensis</name>
    <dbReference type="NCBI Taxonomy" id="502682"/>
    <lineage>
        <taxon>Bacteria</taxon>
        <taxon>Pseudomonadati</taxon>
        <taxon>Pseudomonadota</taxon>
        <taxon>Alphaproteobacteria</taxon>
        <taxon>Sphingomonadales</taxon>
        <taxon>Erythrobacteraceae</taxon>
        <taxon>Aurantiacibacter</taxon>
    </lineage>
</organism>
<dbReference type="PANTHER" id="PTHR30250">
    <property type="entry name" value="PST FAMILY PREDICTED COLANIC ACID TRANSPORTER"/>
    <property type="match status" value="1"/>
</dbReference>
<feature type="transmembrane region" description="Helical" evidence="6">
    <location>
        <begin position="78"/>
        <end position="100"/>
    </location>
</feature>
<evidence type="ECO:0000313" key="8">
    <source>
        <dbReference type="Proteomes" id="UP000053070"/>
    </source>
</evidence>
<evidence type="ECO:0000256" key="6">
    <source>
        <dbReference type="SAM" id="Phobius"/>
    </source>
</evidence>
<evidence type="ECO:0000256" key="2">
    <source>
        <dbReference type="ARBA" id="ARBA00022475"/>
    </source>
</evidence>
<dbReference type="PANTHER" id="PTHR30250:SF31">
    <property type="entry name" value="INNER MEMBRANE PROTEIN YGHQ"/>
    <property type="match status" value="1"/>
</dbReference>